<comment type="similarity">
    <text evidence="1">Belongs to the ATP-dependent AMP-binding enzyme family.</text>
</comment>
<evidence type="ECO:0000313" key="8">
    <source>
        <dbReference type="EMBL" id="XDP46638.1"/>
    </source>
</evidence>
<keyword evidence="2 8" id="KW-0436">Ligase</keyword>
<keyword evidence="4" id="KW-0443">Lipid metabolism</keyword>
<dbReference type="Gene3D" id="3.40.50.12780">
    <property type="entry name" value="N-terminal domain of ligase-like"/>
    <property type="match status" value="1"/>
</dbReference>
<sequence>MADEARPTPGQRRPRTEVSAELLELLPPEANVTHLLEARVAEAPDSELFSRRTETGWEPVSADQFRREVTLLAQGLIASGLDAGERVAILSSSSYAWALVDFAVWYAGGVPVPIYETSSTSQIAYILADSRARRVFVENEHLALTVQEAISSTPELANTWLPVTLMSEDGSGSHLVSLTGPGLGVSPRELERHRAAANLDSLATLVYTSGTTGRPKACEITHGNLALLAVNLRAHLPEVVRPGARTLMFLPLAHVLARAVQITCVAAGVVIGHSRQSTLLEDLATFRPTFLLAVPRVFEKVFAAAEERAAEGVRGTLFERAAATAREYSRALDDAAAGRGHRPGRRLRVRHAVFERLVYGRIRAAFGGHVSSIVSGGSALSPSLAHFFRGAGLPVLEGYGLTETTGPCTVNTPTATRVGSVGQPLPGTSIRIAENGEVLVKGIGVIRGYGGSDPAVQVGTPVPVSAFHEDGYFATGDLGALDDDGFLTITGRLKDVIVTAGGKNVHPGPLEDALRESELVAHAIVVGEGRPFIAAVMGLDGDQLGSWARRRGRVLTVAEAASDPEVIAEIQRAVDAANATVSRAESIRKFVVLPRELTLEDGDLTPSLKLRRQSLNDSFPEVLPELYSH</sequence>
<dbReference type="CDD" id="cd05907">
    <property type="entry name" value="VL_LC_FACS_like"/>
    <property type="match status" value="1"/>
</dbReference>
<evidence type="ECO:0000256" key="5">
    <source>
        <dbReference type="ARBA" id="ARBA00024484"/>
    </source>
</evidence>
<evidence type="ECO:0000256" key="6">
    <source>
        <dbReference type="ARBA" id="ARBA00032875"/>
    </source>
</evidence>
<dbReference type="GO" id="GO:0016020">
    <property type="term" value="C:membrane"/>
    <property type="evidence" value="ECO:0007669"/>
    <property type="project" value="TreeGrafter"/>
</dbReference>
<dbReference type="AlphaFoldDB" id="A0AB39L893"/>
<evidence type="ECO:0000256" key="3">
    <source>
        <dbReference type="ARBA" id="ARBA00022832"/>
    </source>
</evidence>
<keyword evidence="3" id="KW-0276">Fatty acid metabolism</keyword>
<protein>
    <recommendedName>
        <fullName evidence="6">Acyl-CoA synthetase</fullName>
    </recommendedName>
</protein>
<dbReference type="KEGG" id="spue:AB5L97_06405"/>
<dbReference type="PROSITE" id="PS00455">
    <property type="entry name" value="AMP_BINDING"/>
    <property type="match status" value="1"/>
</dbReference>
<dbReference type="EMBL" id="CP163302">
    <property type="protein sequence ID" value="XDP46638.1"/>
    <property type="molecule type" value="Genomic_DNA"/>
</dbReference>
<dbReference type="GO" id="GO:0004467">
    <property type="term" value="F:long-chain fatty acid-CoA ligase activity"/>
    <property type="evidence" value="ECO:0007669"/>
    <property type="project" value="UniProtKB-EC"/>
</dbReference>
<dbReference type="GO" id="GO:0005524">
    <property type="term" value="F:ATP binding"/>
    <property type="evidence" value="ECO:0007669"/>
    <property type="project" value="UniProtKB-KW"/>
</dbReference>
<reference evidence="8" key="1">
    <citation type="submission" date="2024-07" db="EMBL/GenBank/DDBJ databases">
        <authorList>
            <person name="fu j."/>
        </authorList>
    </citation>
    <scope>NUCLEOTIDE SEQUENCE</scope>
    <source>
        <strain evidence="8">P10A9</strain>
    </source>
</reference>
<dbReference type="InterPro" id="IPR045851">
    <property type="entry name" value="AMP-bd_C_sf"/>
</dbReference>
<dbReference type="PANTHER" id="PTHR43272">
    <property type="entry name" value="LONG-CHAIN-FATTY-ACID--COA LIGASE"/>
    <property type="match status" value="1"/>
</dbReference>
<accession>A0AB39L893</accession>
<evidence type="ECO:0000256" key="2">
    <source>
        <dbReference type="ARBA" id="ARBA00022598"/>
    </source>
</evidence>
<evidence type="ECO:0000256" key="4">
    <source>
        <dbReference type="ARBA" id="ARBA00023098"/>
    </source>
</evidence>
<dbReference type="SUPFAM" id="SSF56801">
    <property type="entry name" value="Acetyl-CoA synthetase-like"/>
    <property type="match status" value="1"/>
</dbReference>
<dbReference type="Pfam" id="PF23562">
    <property type="entry name" value="AMP-binding_C_3"/>
    <property type="match status" value="1"/>
</dbReference>
<dbReference type="Gene3D" id="3.30.300.30">
    <property type="match status" value="1"/>
</dbReference>
<dbReference type="InterPro" id="IPR000873">
    <property type="entry name" value="AMP-dep_synth/lig_dom"/>
</dbReference>
<dbReference type="InterPro" id="IPR020845">
    <property type="entry name" value="AMP-binding_CS"/>
</dbReference>
<evidence type="ECO:0000259" key="7">
    <source>
        <dbReference type="Pfam" id="PF00501"/>
    </source>
</evidence>
<comment type="catalytic activity">
    <reaction evidence="5">
        <text>a long-chain fatty acid + ATP + CoA = a long-chain fatty acyl-CoA + AMP + diphosphate</text>
        <dbReference type="Rhea" id="RHEA:15421"/>
        <dbReference type="ChEBI" id="CHEBI:30616"/>
        <dbReference type="ChEBI" id="CHEBI:33019"/>
        <dbReference type="ChEBI" id="CHEBI:57287"/>
        <dbReference type="ChEBI" id="CHEBI:57560"/>
        <dbReference type="ChEBI" id="CHEBI:83139"/>
        <dbReference type="ChEBI" id="CHEBI:456215"/>
        <dbReference type="EC" id="6.2.1.3"/>
    </reaction>
    <physiologicalReaction direction="left-to-right" evidence="5">
        <dbReference type="Rhea" id="RHEA:15422"/>
    </physiologicalReaction>
</comment>
<dbReference type="RefSeq" id="WP_369046919.1">
    <property type="nucleotide sequence ID" value="NZ_CP163302.1"/>
</dbReference>
<gene>
    <name evidence="8" type="ORF">AB5L97_06405</name>
</gene>
<dbReference type="Pfam" id="PF00501">
    <property type="entry name" value="AMP-binding"/>
    <property type="match status" value="1"/>
</dbReference>
<dbReference type="PANTHER" id="PTHR43272:SF32">
    <property type="entry name" value="AMP-DEPENDENT SYNTHETASE_LIGASE DOMAIN-CONTAINING PROTEIN"/>
    <property type="match status" value="1"/>
</dbReference>
<feature type="domain" description="AMP-dependent synthetase/ligase" evidence="7">
    <location>
        <begin position="37"/>
        <end position="449"/>
    </location>
</feature>
<evidence type="ECO:0000256" key="1">
    <source>
        <dbReference type="ARBA" id="ARBA00006432"/>
    </source>
</evidence>
<name>A0AB39L893_9MICC</name>
<organism evidence="8">
    <name type="scientific">Sinomonas puerhi</name>
    <dbReference type="NCBI Taxonomy" id="3238584"/>
    <lineage>
        <taxon>Bacteria</taxon>
        <taxon>Bacillati</taxon>
        <taxon>Actinomycetota</taxon>
        <taxon>Actinomycetes</taxon>
        <taxon>Micrococcales</taxon>
        <taxon>Micrococcaceae</taxon>
        <taxon>Sinomonas</taxon>
    </lineage>
</organism>
<proteinExistence type="inferred from homology"/>
<dbReference type="InterPro" id="IPR042099">
    <property type="entry name" value="ANL_N_sf"/>
</dbReference>